<name>A0ABX5PXW2_9FLAO</name>
<organism evidence="1 2">
    <name type="scientific">Nonlabens dokdonensis</name>
    <dbReference type="NCBI Taxonomy" id="328515"/>
    <lineage>
        <taxon>Bacteria</taxon>
        <taxon>Pseudomonadati</taxon>
        <taxon>Bacteroidota</taxon>
        <taxon>Flavobacteriia</taxon>
        <taxon>Flavobacteriales</taxon>
        <taxon>Flavobacteriaceae</taxon>
        <taxon>Nonlabens</taxon>
    </lineage>
</organism>
<accession>A0ABX5PXW2</accession>
<protein>
    <submittedName>
        <fullName evidence="1">Uncharacterized protein</fullName>
    </submittedName>
</protein>
<reference evidence="1 2" key="1">
    <citation type="submission" date="2018-06" db="EMBL/GenBank/DDBJ databases">
        <title>Genomic Encyclopedia of Archaeal and Bacterial Type Strains, Phase II (KMG-II): from individual species to whole genera.</title>
        <authorList>
            <person name="Goeker M."/>
        </authorList>
    </citation>
    <scope>NUCLEOTIDE SEQUENCE [LARGE SCALE GENOMIC DNA]</scope>
    <source>
        <strain evidence="1 2">DSM 17205</strain>
    </source>
</reference>
<gene>
    <name evidence="1" type="ORF">LX97_01560</name>
</gene>
<sequence length="85" mass="9856">MCQPLIETCLKFDDTVSFVELDVDIENEVKDKSLQEFEKVSSLRKVFSIESIDRESSLNSANICIKYYWINQSQDILTHPPKLIS</sequence>
<proteinExistence type="predicted"/>
<evidence type="ECO:0000313" key="2">
    <source>
        <dbReference type="Proteomes" id="UP000248584"/>
    </source>
</evidence>
<evidence type="ECO:0000313" key="1">
    <source>
        <dbReference type="EMBL" id="PZX40788.1"/>
    </source>
</evidence>
<keyword evidence="2" id="KW-1185">Reference proteome</keyword>
<dbReference type="EMBL" id="QKZR01000002">
    <property type="protein sequence ID" value="PZX40788.1"/>
    <property type="molecule type" value="Genomic_DNA"/>
</dbReference>
<comment type="caution">
    <text evidence="1">The sequence shown here is derived from an EMBL/GenBank/DDBJ whole genome shotgun (WGS) entry which is preliminary data.</text>
</comment>
<dbReference type="Proteomes" id="UP000248584">
    <property type="component" value="Unassembled WGS sequence"/>
</dbReference>